<keyword evidence="2" id="KW-1185">Reference proteome</keyword>
<dbReference type="Ensembl" id="ENSMMOT00000003466.1">
    <property type="protein sequence ID" value="ENSMMOP00000003413.1"/>
    <property type="gene ID" value="ENSMMOG00000002734.1"/>
</dbReference>
<proteinExistence type="predicted"/>
<sequence length="80" mass="9338">DVHHILGKILFWDCPKLQNFWKNIQKEIKQIMGINLPLEPAIYILGIMPDSMTDKNSKYLLRILLLIAKKTITNLHKCPL</sequence>
<dbReference type="Proteomes" id="UP000261620">
    <property type="component" value="Unplaced"/>
</dbReference>
<evidence type="ECO:0000313" key="1">
    <source>
        <dbReference type="Ensembl" id="ENSMMOP00000003413.1"/>
    </source>
</evidence>
<evidence type="ECO:0000313" key="2">
    <source>
        <dbReference type="Proteomes" id="UP000261620"/>
    </source>
</evidence>
<dbReference type="AlphaFoldDB" id="A0A3Q3VQV8"/>
<reference evidence="1" key="1">
    <citation type="submission" date="2025-08" db="UniProtKB">
        <authorList>
            <consortium name="Ensembl"/>
        </authorList>
    </citation>
    <scope>IDENTIFICATION</scope>
</reference>
<protein>
    <submittedName>
        <fullName evidence="1">Uncharacterized protein</fullName>
    </submittedName>
</protein>
<name>A0A3Q3VQV8_MOLML</name>
<accession>A0A3Q3VQV8</accession>
<reference evidence="1" key="2">
    <citation type="submission" date="2025-09" db="UniProtKB">
        <authorList>
            <consortium name="Ensembl"/>
        </authorList>
    </citation>
    <scope>IDENTIFICATION</scope>
</reference>
<organism evidence="1 2">
    <name type="scientific">Mola mola</name>
    <name type="common">Ocean sunfish</name>
    <name type="synonym">Tetraodon mola</name>
    <dbReference type="NCBI Taxonomy" id="94237"/>
    <lineage>
        <taxon>Eukaryota</taxon>
        <taxon>Metazoa</taxon>
        <taxon>Chordata</taxon>
        <taxon>Craniata</taxon>
        <taxon>Vertebrata</taxon>
        <taxon>Euteleostomi</taxon>
        <taxon>Actinopterygii</taxon>
        <taxon>Neopterygii</taxon>
        <taxon>Teleostei</taxon>
        <taxon>Neoteleostei</taxon>
        <taxon>Acanthomorphata</taxon>
        <taxon>Eupercaria</taxon>
        <taxon>Tetraodontiformes</taxon>
        <taxon>Molidae</taxon>
        <taxon>Mola</taxon>
    </lineage>
</organism>